<dbReference type="SMART" id="SM00192">
    <property type="entry name" value="LDLa"/>
    <property type="match status" value="8"/>
</dbReference>
<feature type="disulfide bond" evidence="10">
    <location>
        <begin position="358"/>
        <end position="373"/>
    </location>
</feature>
<feature type="disulfide bond" evidence="10">
    <location>
        <begin position="303"/>
        <end position="315"/>
    </location>
</feature>
<feature type="disulfide bond" evidence="10">
    <location>
        <begin position="414"/>
        <end position="426"/>
    </location>
</feature>
<evidence type="ECO:0000256" key="10">
    <source>
        <dbReference type="PROSITE-ProRule" id="PRU00124"/>
    </source>
</evidence>
<reference evidence="11" key="1">
    <citation type="submission" date="2020-11" db="EMBL/GenBank/DDBJ databases">
        <authorList>
            <person name="Tran Van P."/>
        </authorList>
    </citation>
    <scope>NUCLEOTIDE SEQUENCE</scope>
</reference>
<keyword evidence="3" id="KW-0812">Transmembrane</keyword>
<dbReference type="InterPro" id="IPR036055">
    <property type="entry name" value="LDL_receptor-like_sf"/>
</dbReference>
<feature type="disulfide bond" evidence="10">
    <location>
        <begin position="210"/>
        <end position="225"/>
    </location>
</feature>
<keyword evidence="7" id="KW-0472">Membrane</keyword>
<feature type="disulfide bond" evidence="10">
    <location>
        <begin position="322"/>
        <end position="337"/>
    </location>
</feature>
<dbReference type="AlphaFoldDB" id="A0A7R9ADR5"/>
<feature type="disulfide bond" evidence="10">
    <location>
        <begin position="230"/>
        <end position="242"/>
    </location>
</feature>
<dbReference type="EMBL" id="LR903831">
    <property type="protein sequence ID" value="CAD7252323.1"/>
    <property type="molecule type" value="Genomic_DNA"/>
</dbReference>
<dbReference type="Gene3D" id="4.10.400.10">
    <property type="entry name" value="Low-density Lipoprotein Receptor"/>
    <property type="match status" value="7"/>
</dbReference>
<keyword evidence="9" id="KW-0325">Glycoprotein</keyword>
<evidence type="ECO:0000256" key="3">
    <source>
        <dbReference type="ARBA" id="ARBA00022692"/>
    </source>
</evidence>
<dbReference type="PANTHER" id="PTHR24270:SF61">
    <property type="entry name" value="EGF-LIKE DOMAIN-CONTAINING PROTEIN"/>
    <property type="match status" value="1"/>
</dbReference>
<feature type="disulfide bond" evidence="10">
    <location>
        <begin position="249"/>
        <end position="264"/>
    </location>
</feature>
<dbReference type="CDD" id="cd00112">
    <property type="entry name" value="LDLa"/>
    <property type="match status" value="7"/>
</dbReference>
<evidence type="ECO:0000256" key="7">
    <source>
        <dbReference type="ARBA" id="ARBA00023136"/>
    </source>
</evidence>
<dbReference type="PROSITE" id="PS50068">
    <property type="entry name" value="LDLRA_2"/>
    <property type="match status" value="8"/>
</dbReference>
<keyword evidence="6" id="KW-1133">Transmembrane helix</keyword>
<dbReference type="Pfam" id="PF00057">
    <property type="entry name" value="Ldl_recept_a"/>
    <property type="match status" value="7"/>
</dbReference>
<evidence type="ECO:0000256" key="8">
    <source>
        <dbReference type="ARBA" id="ARBA00023157"/>
    </source>
</evidence>
<feature type="disulfide bond" evidence="10">
    <location>
        <begin position="421"/>
        <end position="439"/>
    </location>
</feature>
<feature type="disulfide bond" evidence="10">
    <location>
        <begin position="285"/>
        <end position="300"/>
    </location>
</feature>
<sequence>MESAWLEVFVDVPEGHNRCREDDQVICEDNATWICNVQKCDGIPDCPGGDDEFGCPTRDTQFTGATFDATATELKPYRFELLVNQQYTVSLSDQESSEFRRLADEMESSLQDLLFSLPGKAICTLRRIENVVDVSSKDYCRATIDILTGADKESLRRSIRRISSAGVVGRYNVKEERTGLNLRDIQVSLISCGNDFVCDTGECVSSKLRCNDAADCIDGSDEFGCSIPGCSEDEFQCNTGDCILTKFKCDSYDDCPDGSDERGCPCLEDQFACKDGMCIDERRRCDRVVDCPDGSDELGCPGCREEEFTCNDKTCIDAKGRCDAVLNCPDLSDEIGCPCREDEFACRDGTCIDESKQCDWTRDCLDASDEADCPLMACGAGNFRCTDGTCIDSSLRCNGNRDCVEGSDEIDCYCREGEFECEDGMCIDGRLRCDRNRDCLDGSDEILCPVSLSSRKSSALPTLARPSHARPEFDRGVKLRRFSGGVRGTRAADLSRRLNFVASSLSWISGVPSPPVGS</sequence>
<dbReference type="PRINTS" id="PR00261">
    <property type="entry name" value="LDLRECEPTOR"/>
</dbReference>
<dbReference type="InterPro" id="IPR050685">
    <property type="entry name" value="LDLR"/>
</dbReference>
<keyword evidence="8 10" id="KW-1015">Disulfide bond</keyword>
<feature type="disulfide bond" evidence="10">
    <location>
        <begin position="433"/>
        <end position="448"/>
    </location>
</feature>
<feature type="disulfide bond" evidence="10">
    <location>
        <begin position="266"/>
        <end position="278"/>
    </location>
</feature>
<feature type="disulfide bond" evidence="10">
    <location>
        <begin position="198"/>
        <end position="216"/>
    </location>
</feature>
<dbReference type="GO" id="GO:0005886">
    <property type="term" value="C:plasma membrane"/>
    <property type="evidence" value="ECO:0007669"/>
    <property type="project" value="TreeGrafter"/>
</dbReference>
<evidence type="ECO:0000256" key="6">
    <source>
        <dbReference type="ARBA" id="ARBA00022989"/>
    </source>
</evidence>
<dbReference type="EMBL" id="CAJPEV010004314">
    <property type="protein sequence ID" value="CAG0901565.1"/>
    <property type="molecule type" value="Genomic_DNA"/>
</dbReference>
<dbReference type="GO" id="GO:0012505">
    <property type="term" value="C:endomembrane system"/>
    <property type="evidence" value="ECO:0007669"/>
    <property type="project" value="UniProtKB-SubCell"/>
</dbReference>
<dbReference type="InterPro" id="IPR002172">
    <property type="entry name" value="LDrepeatLR_classA_rpt"/>
</dbReference>
<feature type="disulfide bond" evidence="10">
    <location>
        <begin position="273"/>
        <end position="291"/>
    </location>
</feature>
<dbReference type="FunFam" id="4.10.400.10:FF:000034">
    <property type="entry name" value="Low-density lipoprotein receptor-related protein 2"/>
    <property type="match status" value="2"/>
</dbReference>
<dbReference type="Proteomes" id="UP000677054">
    <property type="component" value="Unassembled WGS sequence"/>
</dbReference>
<comment type="caution">
    <text evidence="10">Lacks conserved residue(s) required for the propagation of feature annotation.</text>
</comment>
<evidence type="ECO:0000256" key="4">
    <source>
        <dbReference type="ARBA" id="ARBA00022729"/>
    </source>
</evidence>
<proteinExistence type="predicted"/>
<feature type="disulfide bond" evidence="10">
    <location>
        <begin position="378"/>
        <end position="390"/>
    </location>
</feature>
<organism evidence="11">
    <name type="scientific">Darwinula stevensoni</name>
    <dbReference type="NCBI Taxonomy" id="69355"/>
    <lineage>
        <taxon>Eukaryota</taxon>
        <taxon>Metazoa</taxon>
        <taxon>Ecdysozoa</taxon>
        <taxon>Arthropoda</taxon>
        <taxon>Crustacea</taxon>
        <taxon>Oligostraca</taxon>
        <taxon>Ostracoda</taxon>
        <taxon>Podocopa</taxon>
        <taxon>Podocopida</taxon>
        <taxon>Darwinulocopina</taxon>
        <taxon>Darwinuloidea</taxon>
        <taxon>Darwinulidae</taxon>
        <taxon>Darwinula</taxon>
    </lineage>
</organism>
<dbReference type="SUPFAM" id="SSF57424">
    <property type="entry name" value="LDL receptor-like module"/>
    <property type="match status" value="8"/>
</dbReference>
<dbReference type="PROSITE" id="PS01209">
    <property type="entry name" value="LDLRA_1"/>
    <property type="match status" value="1"/>
</dbReference>
<accession>A0A7R9ADR5</accession>
<feature type="disulfide bond" evidence="10">
    <location>
        <begin position="237"/>
        <end position="255"/>
    </location>
</feature>
<protein>
    <submittedName>
        <fullName evidence="11">Uncharacterized protein</fullName>
    </submittedName>
</protein>
<dbReference type="PANTHER" id="PTHR24270">
    <property type="entry name" value="LOW-DENSITY LIPOPROTEIN RECEPTOR-RELATED"/>
    <property type="match status" value="1"/>
</dbReference>
<evidence type="ECO:0000256" key="5">
    <source>
        <dbReference type="ARBA" id="ARBA00022737"/>
    </source>
</evidence>
<evidence type="ECO:0000313" key="11">
    <source>
        <dbReference type="EMBL" id="CAD7252323.1"/>
    </source>
</evidence>
<name>A0A7R9ADR5_9CRUS</name>
<feature type="disulfide bond" evidence="10">
    <location>
        <begin position="385"/>
        <end position="403"/>
    </location>
</feature>
<dbReference type="GO" id="GO:0016192">
    <property type="term" value="P:vesicle-mediated transport"/>
    <property type="evidence" value="ECO:0007669"/>
    <property type="project" value="UniProtKB-ARBA"/>
</dbReference>
<feature type="disulfide bond" evidence="10">
    <location>
        <begin position="40"/>
        <end position="55"/>
    </location>
</feature>
<evidence type="ECO:0000256" key="1">
    <source>
        <dbReference type="ARBA" id="ARBA00004167"/>
    </source>
</evidence>
<keyword evidence="5" id="KW-0677">Repeat</keyword>
<evidence type="ECO:0000313" key="12">
    <source>
        <dbReference type="Proteomes" id="UP000677054"/>
    </source>
</evidence>
<feature type="disulfide bond" evidence="10">
    <location>
        <begin position="339"/>
        <end position="351"/>
    </location>
</feature>
<gene>
    <name evidence="11" type="ORF">DSTB1V02_LOCUS12081</name>
</gene>
<evidence type="ECO:0000256" key="9">
    <source>
        <dbReference type="ARBA" id="ARBA00023180"/>
    </source>
</evidence>
<feature type="disulfide bond" evidence="10">
    <location>
        <begin position="346"/>
        <end position="364"/>
    </location>
</feature>
<dbReference type="OrthoDB" id="10005216at2759"/>
<feature type="disulfide bond" evidence="10">
    <location>
        <begin position="397"/>
        <end position="412"/>
    </location>
</feature>
<keyword evidence="4" id="KW-0732">Signal</keyword>
<keyword evidence="12" id="KW-1185">Reference proteome</keyword>
<dbReference type="InterPro" id="IPR023415">
    <property type="entry name" value="LDLR_class-A_CS"/>
</dbReference>
<evidence type="ECO:0000256" key="2">
    <source>
        <dbReference type="ARBA" id="ARBA00004308"/>
    </source>
</evidence>
<feature type="disulfide bond" evidence="10">
    <location>
        <begin position="310"/>
        <end position="328"/>
    </location>
</feature>
<comment type="subcellular location">
    <subcellularLocation>
        <location evidence="2">Endomembrane system</location>
    </subcellularLocation>
    <subcellularLocation>
        <location evidence="1">Membrane</location>
        <topology evidence="1">Single-pass membrane protein</topology>
    </subcellularLocation>
</comment>